<keyword evidence="1" id="KW-0472">Membrane</keyword>
<dbReference type="OrthoDB" id="118685at2"/>
<evidence type="ECO:0000313" key="3">
    <source>
        <dbReference type="EMBL" id="TWX70504.1"/>
    </source>
</evidence>
<dbReference type="Proteomes" id="UP000321917">
    <property type="component" value="Unassembled WGS sequence"/>
</dbReference>
<evidence type="ECO:0000313" key="2">
    <source>
        <dbReference type="EMBL" id="TWX62102.1"/>
    </source>
</evidence>
<dbReference type="Proteomes" id="UP000321525">
    <property type="component" value="Unassembled WGS sequence"/>
</dbReference>
<feature type="transmembrane region" description="Helical" evidence="1">
    <location>
        <begin position="147"/>
        <end position="165"/>
    </location>
</feature>
<feature type="transmembrane region" description="Helical" evidence="1">
    <location>
        <begin position="73"/>
        <end position="96"/>
    </location>
</feature>
<protein>
    <submittedName>
        <fullName evidence="3">ABC transporter permease</fullName>
    </submittedName>
</protein>
<feature type="transmembrane region" description="Helical" evidence="1">
    <location>
        <begin position="20"/>
        <end position="41"/>
    </location>
</feature>
<dbReference type="EMBL" id="VOLR01000004">
    <property type="protein sequence ID" value="TWX62102.1"/>
    <property type="molecule type" value="Genomic_DNA"/>
</dbReference>
<feature type="transmembrane region" description="Helical" evidence="1">
    <location>
        <begin position="185"/>
        <end position="203"/>
    </location>
</feature>
<keyword evidence="1" id="KW-1133">Transmembrane helix</keyword>
<keyword evidence="4" id="KW-1185">Reference proteome</keyword>
<evidence type="ECO:0000313" key="5">
    <source>
        <dbReference type="Proteomes" id="UP000321917"/>
    </source>
</evidence>
<dbReference type="RefSeq" id="WP_146798174.1">
    <property type="nucleotide sequence ID" value="NZ_VOLP01000005.1"/>
</dbReference>
<reference evidence="3 5" key="1">
    <citation type="submission" date="2019-07" db="EMBL/GenBank/DDBJ databases">
        <title>Genomes of sea-ice associated Colwellia species.</title>
        <authorList>
            <person name="Bowman J.P."/>
        </authorList>
    </citation>
    <scope>NUCLEOTIDE SEQUENCE [LARGE SCALE GENOMIC DNA]</scope>
    <source>
        <strain evidence="2 4">ACAM 607</strain>
        <strain evidence="3 5">IC036</strain>
    </source>
</reference>
<gene>
    <name evidence="2" type="ORF">ESZ26_03780</name>
    <name evidence="3" type="ORF">ESZ27_03035</name>
</gene>
<dbReference type="AlphaFoldDB" id="A0A5C6QNI0"/>
<evidence type="ECO:0000256" key="1">
    <source>
        <dbReference type="SAM" id="Phobius"/>
    </source>
</evidence>
<sequence>MNTQLLTTSIKKELWEFSNILKWLPIVIAILVIVMPLAIFIESNDSFAGLLELLTTLPGKFIAVEHASMVPKLFFVMALSLFAPFLAVALIIQLYYFTACLFDERRDLSIMFWRSLPVSDATTVIAKLLTGALAIPAIFLGAATATLLLLLLLAFIVCIILSVGYDVSLWALWIDADIISGLSLIWLQLLPFTLWMLPVFAWLMLASMYAKKAPFLWAILPVAVILLVEGVVVHYFHLSQPVIASLLLDYFTLSQQFVESVQGQESFARTVPLQALISKVDIGSVLIGIALLYGTYWLRTHKTEV</sequence>
<feature type="transmembrane region" description="Helical" evidence="1">
    <location>
        <begin position="276"/>
        <end position="298"/>
    </location>
</feature>
<organism evidence="3 5">
    <name type="scientific">Colwellia hornerae</name>
    <dbReference type="NCBI Taxonomy" id="89402"/>
    <lineage>
        <taxon>Bacteria</taxon>
        <taxon>Pseudomonadati</taxon>
        <taxon>Pseudomonadota</taxon>
        <taxon>Gammaproteobacteria</taxon>
        <taxon>Alteromonadales</taxon>
        <taxon>Colwelliaceae</taxon>
        <taxon>Colwellia</taxon>
    </lineage>
</organism>
<evidence type="ECO:0000313" key="4">
    <source>
        <dbReference type="Proteomes" id="UP000321525"/>
    </source>
</evidence>
<dbReference type="EMBL" id="VOLQ01000004">
    <property type="protein sequence ID" value="TWX70504.1"/>
    <property type="molecule type" value="Genomic_DNA"/>
</dbReference>
<keyword evidence="1" id="KW-0812">Transmembrane</keyword>
<comment type="caution">
    <text evidence="3">The sequence shown here is derived from an EMBL/GenBank/DDBJ whole genome shotgun (WGS) entry which is preliminary data.</text>
</comment>
<name>A0A5C6QNI0_9GAMM</name>
<proteinExistence type="predicted"/>
<feature type="transmembrane region" description="Helical" evidence="1">
    <location>
        <begin position="215"/>
        <end position="236"/>
    </location>
</feature>
<accession>A0A5C6QNI0</accession>